<reference evidence="9" key="2">
    <citation type="submission" date="2020-09" db="EMBL/GenBank/DDBJ databases">
        <authorList>
            <person name="Sun Q."/>
            <person name="Zhou Y."/>
        </authorList>
    </citation>
    <scope>NUCLEOTIDE SEQUENCE</scope>
    <source>
        <strain evidence="9">CGMCC 1.15880</strain>
    </source>
</reference>
<evidence type="ECO:0000256" key="3">
    <source>
        <dbReference type="ARBA" id="ARBA00022692"/>
    </source>
</evidence>
<dbReference type="RefSeq" id="WP_188671988.1">
    <property type="nucleotide sequence ID" value="NZ_BMKA01000002.1"/>
</dbReference>
<dbReference type="GO" id="GO:0004252">
    <property type="term" value="F:serine-type endopeptidase activity"/>
    <property type="evidence" value="ECO:0007669"/>
    <property type="project" value="InterPro"/>
</dbReference>
<dbReference type="GO" id="GO:0016020">
    <property type="term" value="C:membrane"/>
    <property type="evidence" value="ECO:0007669"/>
    <property type="project" value="UniProtKB-SubCell"/>
</dbReference>
<feature type="transmembrane region" description="Helical" evidence="7">
    <location>
        <begin position="101"/>
        <end position="119"/>
    </location>
</feature>
<dbReference type="InterPro" id="IPR035952">
    <property type="entry name" value="Rhomboid-like_sf"/>
</dbReference>
<reference evidence="9" key="1">
    <citation type="journal article" date="2014" name="Int. J. Syst. Evol. Microbiol.">
        <title>Complete genome sequence of Corynebacterium casei LMG S-19264T (=DSM 44701T), isolated from a smear-ripened cheese.</title>
        <authorList>
            <consortium name="US DOE Joint Genome Institute (JGI-PGF)"/>
            <person name="Walter F."/>
            <person name="Albersmeier A."/>
            <person name="Kalinowski J."/>
            <person name="Ruckert C."/>
        </authorList>
    </citation>
    <scope>NUCLEOTIDE SEQUENCE</scope>
    <source>
        <strain evidence="9">CGMCC 1.15880</strain>
    </source>
</reference>
<feature type="transmembrane region" description="Helical" evidence="7">
    <location>
        <begin position="125"/>
        <end position="145"/>
    </location>
</feature>
<dbReference type="InterPro" id="IPR022764">
    <property type="entry name" value="Peptidase_S54_rhomboid_dom"/>
</dbReference>
<feature type="domain" description="Peptidase S54 rhomboid" evidence="8">
    <location>
        <begin position="61"/>
        <end position="210"/>
    </location>
</feature>
<gene>
    <name evidence="9" type="ORF">GCM10011498_11720</name>
</gene>
<evidence type="ECO:0000313" key="10">
    <source>
        <dbReference type="Proteomes" id="UP000628017"/>
    </source>
</evidence>
<evidence type="ECO:0000259" key="8">
    <source>
        <dbReference type="Pfam" id="PF01694"/>
    </source>
</evidence>
<dbReference type="InterPro" id="IPR050925">
    <property type="entry name" value="Rhomboid_protease_S54"/>
</dbReference>
<comment type="caution">
    <text evidence="9">The sequence shown here is derived from an EMBL/GenBank/DDBJ whole genome shotgun (WGS) entry which is preliminary data.</text>
</comment>
<keyword evidence="5 7" id="KW-1133">Transmembrane helix</keyword>
<dbReference type="PANTHER" id="PTHR43731">
    <property type="entry name" value="RHOMBOID PROTEASE"/>
    <property type="match status" value="1"/>
</dbReference>
<sequence>MFPIRDHNPSRRSPFVTYILLATNILIFLAYYPAASGDDYALAAVWQDWATIPRNVSSGADLHTIFTSMFLHGGWMHLAGNMLFLWIFGDNMEDAFGHLKFLGFYLLCGVAADLLQVVADPYSPVPVVGASGAIAGVLGGYLLLYPRARVDVVVIFIIFFKTFALRAWIVLGAWLAFQLFGGLSTPADGGGVAYWAHAGGFVAGVALSLPYWLSRGGPQFWSATQGHPPHPPTPTPLVRSRVPVVRRKGR</sequence>
<dbReference type="Proteomes" id="UP000628017">
    <property type="component" value="Unassembled WGS sequence"/>
</dbReference>
<evidence type="ECO:0000256" key="2">
    <source>
        <dbReference type="ARBA" id="ARBA00009045"/>
    </source>
</evidence>
<feature type="transmembrane region" description="Helical" evidence="7">
    <location>
        <begin position="15"/>
        <end position="34"/>
    </location>
</feature>
<evidence type="ECO:0000256" key="5">
    <source>
        <dbReference type="ARBA" id="ARBA00022989"/>
    </source>
</evidence>
<organism evidence="9 10">
    <name type="scientific">Neptunicoccus cionae</name>
    <dbReference type="NCBI Taxonomy" id="2035344"/>
    <lineage>
        <taxon>Bacteria</taxon>
        <taxon>Pseudomonadati</taxon>
        <taxon>Pseudomonadota</taxon>
        <taxon>Alphaproteobacteria</taxon>
        <taxon>Rhodobacterales</taxon>
        <taxon>Paracoccaceae</taxon>
        <taxon>Neptunicoccus</taxon>
    </lineage>
</organism>
<feature type="transmembrane region" description="Helical" evidence="7">
    <location>
        <begin position="152"/>
        <end position="180"/>
    </location>
</feature>
<feature type="transmembrane region" description="Helical" evidence="7">
    <location>
        <begin position="65"/>
        <end position="89"/>
    </location>
</feature>
<feature type="transmembrane region" description="Helical" evidence="7">
    <location>
        <begin position="192"/>
        <end position="213"/>
    </location>
</feature>
<evidence type="ECO:0000256" key="1">
    <source>
        <dbReference type="ARBA" id="ARBA00004141"/>
    </source>
</evidence>
<comment type="similarity">
    <text evidence="2">Belongs to the peptidase S54 family.</text>
</comment>
<evidence type="ECO:0000256" key="4">
    <source>
        <dbReference type="ARBA" id="ARBA00022801"/>
    </source>
</evidence>
<dbReference type="FunFam" id="1.20.1540.10:FF:000027">
    <property type="entry name" value="Rhomboid family intramembrane serine protease"/>
    <property type="match status" value="1"/>
</dbReference>
<proteinExistence type="inferred from homology"/>
<dbReference type="AlphaFoldDB" id="A0A916QUL1"/>
<keyword evidence="6 7" id="KW-0472">Membrane</keyword>
<dbReference type="EMBL" id="BMKA01000002">
    <property type="protein sequence ID" value="GGA13407.1"/>
    <property type="molecule type" value="Genomic_DNA"/>
</dbReference>
<name>A0A916QUL1_9RHOB</name>
<evidence type="ECO:0000256" key="6">
    <source>
        <dbReference type="ARBA" id="ARBA00023136"/>
    </source>
</evidence>
<dbReference type="PANTHER" id="PTHR43731:SF14">
    <property type="entry name" value="PRESENILIN-ASSOCIATED RHOMBOID-LIKE PROTEIN, MITOCHONDRIAL"/>
    <property type="match status" value="1"/>
</dbReference>
<evidence type="ECO:0000256" key="7">
    <source>
        <dbReference type="SAM" id="Phobius"/>
    </source>
</evidence>
<keyword evidence="4" id="KW-0378">Hydrolase</keyword>
<keyword evidence="10" id="KW-1185">Reference proteome</keyword>
<protein>
    <submittedName>
        <fullName evidence="9">Rhomboid family intramembrane serine protease</fullName>
    </submittedName>
</protein>
<accession>A0A916QUL1</accession>
<dbReference type="Gene3D" id="1.20.1540.10">
    <property type="entry name" value="Rhomboid-like"/>
    <property type="match status" value="1"/>
</dbReference>
<comment type="subcellular location">
    <subcellularLocation>
        <location evidence="1">Membrane</location>
        <topology evidence="1">Multi-pass membrane protein</topology>
    </subcellularLocation>
</comment>
<keyword evidence="9" id="KW-0645">Protease</keyword>
<keyword evidence="3 7" id="KW-0812">Transmembrane</keyword>
<dbReference type="SUPFAM" id="SSF144091">
    <property type="entry name" value="Rhomboid-like"/>
    <property type="match status" value="1"/>
</dbReference>
<evidence type="ECO:0000313" key="9">
    <source>
        <dbReference type="EMBL" id="GGA13407.1"/>
    </source>
</evidence>
<dbReference type="Pfam" id="PF01694">
    <property type="entry name" value="Rhomboid"/>
    <property type="match status" value="1"/>
</dbReference>
<dbReference type="GO" id="GO:0006508">
    <property type="term" value="P:proteolysis"/>
    <property type="evidence" value="ECO:0007669"/>
    <property type="project" value="UniProtKB-KW"/>
</dbReference>